<dbReference type="AlphaFoldDB" id="X8DVN3"/>
<gene>
    <name evidence="2" type="ORF">I540_1684</name>
</gene>
<feature type="region of interest" description="Disordered" evidence="1">
    <location>
        <begin position="1"/>
        <end position="81"/>
    </location>
</feature>
<proteinExistence type="predicted"/>
<dbReference type="Proteomes" id="UP000023351">
    <property type="component" value="Unassembled WGS sequence"/>
</dbReference>
<reference evidence="2 3" key="1">
    <citation type="submission" date="2013-12" db="EMBL/GenBank/DDBJ databases">
        <authorList>
            <person name="Zelazny A."/>
            <person name="Olivier K."/>
            <person name="Holland S."/>
            <person name="Lenaerts A."/>
            <person name="Ordway D."/>
            <person name="DeGroote M.A."/>
            <person name="Parker T."/>
            <person name="Sizemore C."/>
            <person name="Tallon L.J."/>
            <person name="Sadzewicz L.K."/>
            <person name="Sengamalay N."/>
            <person name="Fraser C.M."/>
            <person name="Hine E."/>
            <person name="Shefchek K.A."/>
            <person name="Das S.P."/>
            <person name="Tettelin H."/>
        </authorList>
    </citation>
    <scope>NUCLEOTIDE SEQUENCE [LARGE SCALE GENOMIC DNA]</scope>
    <source>
        <strain evidence="2 3">1513</strain>
    </source>
</reference>
<feature type="compositionally biased region" description="Basic residues" evidence="1">
    <location>
        <begin position="27"/>
        <end position="38"/>
    </location>
</feature>
<organism evidence="2 3">
    <name type="scientific">Mycobacteroides abscessus subsp. bolletii 1513</name>
    <dbReference type="NCBI Taxonomy" id="1299321"/>
    <lineage>
        <taxon>Bacteria</taxon>
        <taxon>Bacillati</taxon>
        <taxon>Actinomycetota</taxon>
        <taxon>Actinomycetes</taxon>
        <taxon>Mycobacteriales</taxon>
        <taxon>Mycobacteriaceae</taxon>
        <taxon>Mycobacteroides</taxon>
        <taxon>Mycobacteroides abscessus</taxon>
    </lineage>
</organism>
<evidence type="ECO:0000313" key="2">
    <source>
        <dbReference type="EMBL" id="EUA71733.1"/>
    </source>
</evidence>
<feature type="compositionally biased region" description="Basic residues" evidence="1">
    <location>
        <begin position="61"/>
        <end position="71"/>
    </location>
</feature>
<name>X8DVN3_9MYCO</name>
<comment type="caution">
    <text evidence="2">The sequence shown here is derived from an EMBL/GenBank/DDBJ whole genome shotgun (WGS) entry which is preliminary data.</text>
</comment>
<accession>X8DVN3</accession>
<sequence length="102" mass="11310">MSVACVPDATANAPRSIRWPGCAGSAARHRWPPSRRHAGPPSTPAHPAAGSPRPRDDSAHTRCRPRPHGRRGAGPGWRTARIRRWRAPIRQCSWRATGMRRE</sequence>
<dbReference type="EMBL" id="JAOJ01000002">
    <property type="protein sequence ID" value="EUA71733.1"/>
    <property type="molecule type" value="Genomic_DNA"/>
</dbReference>
<protein>
    <submittedName>
        <fullName evidence="2">DNA repair recO domain protein</fullName>
    </submittedName>
</protein>
<evidence type="ECO:0000256" key="1">
    <source>
        <dbReference type="SAM" id="MobiDB-lite"/>
    </source>
</evidence>
<evidence type="ECO:0000313" key="3">
    <source>
        <dbReference type="Proteomes" id="UP000023351"/>
    </source>
</evidence>
<dbReference type="PATRIC" id="fig|1299321.3.peg.1614"/>